<sequence>MKNLQRRCVVQDSICPFYSQHEETVLHAIWSCPELALVWEENNLWNFRNHLTFCDFPQLLHHILDTDCSGELFAMQAWTVWLRRNKVRTAPPGFPLNLIAQRAYDALLEFRTAQQRSCNTRPSARTVARWSPPTDGWYKANFDAATFQEEGRAAELGFDRVVFEGDCQAVMKALTDTSPPLATFGLLIQDAQVLAVRFSGVRFQYASRDSNKVAHNLARYARHITDETNSHNSILYKPGYLTVTRLSLSRVTFTGLPRPAPDIWTDPSTVQEESKCPKGSST</sequence>
<comment type="caution">
    <text evidence="3">The sequence shown here is derived from an EMBL/GenBank/DDBJ whole genome shotgun (WGS) entry which is preliminary data.</text>
</comment>
<evidence type="ECO:0000259" key="2">
    <source>
        <dbReference type="Pfam" id="PF13456"/>
    </source>
</evidence>
<accession>A0AAW2BSG5</accession>
<organism evidence="3 4">
    <name type="scientific">Lithocarpus litseifolius</name>
    <dbReference type="NCBI Taxonomy" id="425828"/>
    <lineage>
        <taxon>Eukaryota</taxon>
        <taxon>Viridiplantae</taxon>
        <taxon>Streptophyta</taxon>
        <taxon>Embryophyta</taxon>
        <taxon>Tracheophyta</taxon>
        <taxon>Spermatophyta</taxon>
        <taxon>Magnoliopsida</taxon>
        <taxon>eudicotyledons</taxon>
        <taxon>Gunneridae</taxon>
        <taxon>Pentapetalae</taxon>
        <taxon>rosids</taxon>
        <taxon>fabids</taxon>
        <taxon>Fagales</taxon>
        <taxon>Fagaceae</taxon>
        <taxon>Lithocarpus</taxon>
    </lineage>
</organism>
<gene>
    <name evidence="3" type="ORF">SO802_031936</name>
</gene>
<feature type="region of interest" description="Disordered" evidence="1">
    <location>
        <begin position="262"/>
        <end position="282"/>
    </location>
</feature>
<dbReference type="InterPro" id="IPR044730">
    <property type="entry name" value="RNase_H-like_dom_plant"/>
</dbReference>
<protein>
    <recommendedName>
        <fullName evidence="2">RNase H type-1 domain-containing protein</fullName>
    </recommendedName>
</protein>
<dbReference type="InterPro" id="IPR052929">
    <property type="entry name" value="RNase_H-like_EbsB-rel"/>
</dbReference>
<dbReference type="EMBL" id="JAZDWU010000011">
    <property type="protein sequence ID" value="KAK9986985.1"/>
    <property type="molecule type" value="Genomic_DNA"/>
</dbReference>
<feature type="domain" description="RNase H type-1" evidence="2">
    <location>
        <begin position="153"/>
        <end position="221"/>
    </location>
</feature>
<evidence type="ECO:0000313" key="4">
    <source>
        <dbReference type="Proteomes" id="UP001459277"/>
    </source>
</evidence>
<name>A0AAW2BSG5_9ROSI</name>
<dbReference type="PANTHER" id="PTHR47074">
    <property type="entry name" value="BNAC02G40300D PROTEIN"/>
    <property type="match status" value="1"/>
</dbReference>
<dbReference type="CDD" id="cd06222">
    <property type="entry name" value="RNase_H_like"/>
    <property type="match status" value="1"/>
</dbReference>
<proteinExistence type="predicted"/>
<dbReference type="GO" id="GO:0003676">
    <property type="term" value="F:nucleic acid binding"/>
    <property type="evidence" value="ECO:0007669"/>
    <property type="project" value="InterPro"/>
</dbReference>
<evidence type="ECO:0000313" key="3">
    <source>
        <dbReference type="EMBL" id="KAK9986985.1"/>
    </source>
</evidence>
<evidence type="ECO:0000256" key="1">
    <source>
        <dbReference type="SAM" id="MobiDB-lite"/>
    </source>
</evidence>
<dbReference type="Proteomes" id="UP001459277">
    <property type="component" value="Unassembled WGS sequence"/>
</dbReference>
<dbReference type="InterPro" id="IPR002156">
    <property type="entry name" value="RNaseH_domain"/>
</dbReference>
<dbReference type="PANTHER" id="PTHR47074:SF48">
    <property type="entry name" value="POLYNUCLEOTIDYL TRANSFERASE, RIBONUCLEASE H-LIKE SUPERFAMILY PROTEIN"/>
    <property type="match status" value="1"/>
</dbReference>
<keyword evidence="4" id="KW-1185">Reference proteome</keyword>
<dbReference type="AlphaFoldDB" id="A0AAW2BSG5"/>
<dbReference type="InterPro" id="IPR036397">
    <property type="entry name" value="RNaseH_sf"/>
</dbReference>
<reference evidence="3 4" key="1">
    <citation type="submission" date="2024-01" db="EMBL/GenBank/DDBJ databases">
        <title>A telomere-to-telomere, gap-free genome of sweet tea (Lithocarpus litseifolius).</title>
        <authorList>
            <person name="Zhou J."/>
        </authorList>
    </citation>
    <scope>NUCLEOTIDE SEQUENCE [LARGE SCALE GENOMIC DNA]</scope>
    <source>
        <strain evidence="3">Zhou-2022a</strain>
        <tissue evidence="3">Leaf</tissue>
    </source>
</reference>
<dbReference type="GO" id="GO:0004523">
    <property type="term" value="F:RNA-DNA hybrid ribonuclease activity"/>
    <property type="evidence" value="ECO:0007669"/>
    <property type="project" value="InterPro"/>
</dbReference>
<dbReference type="Gene3D" id="3.30.420.10">
    <property type="entry name" value="Ribonuclease H-like superfamily/Ribonuclease H"/>
    <property type="match status" value="1"/>
</dbReference>
<dbReference type="Pfam" id="PF13456">
    <property type="entry name" value="RVT_3"/>
    <property type="match status" value="1"/>
</dbReference>